<gene>
    <name evidence="1" type="ORF">SAC12_066</name>
</gene>
<dbReference type="Proteomes" id="UP000223158">
    <property type="component" value="Segment"/>
</dbReference>
<accession>A0A1I9KKB2</accession>
<sequence length="65" mass="7453">MRVSHKEFKTLGESNTWAKSHGFIWYTNFCGDEEKAISGLKVRLADEQNTVLITKVGITKQAFYK</sequence>
<evidence type="ECO:0000313" key="1">
    <source>
        <dbReference type="EMBL" id="ALY06887.1"/>
    </source>
</evidence>
<proteinExistence type="predicted"/>
<reference evidence="1 2" key="1">
    <citation type="submission" date="2015-11" db="EMBL/GenBank/DDBJ databases">
        <title>Lactobacillus brevis bacteriophage SA-C12: a mosaic Myoviridae member.</title>
        <authorList>
            <person name="Mahony J."/>
        </authorList>
    </citation>
    <scope>NUCLEOTIDE SEQUENCE [LARGE SCALE GENOMIC DNA]</scope>
</reference>
<evidence type="ECO:0000313" key="2">
    <source>
        <dbReference type="Proteomes" id="UP000223158"/>
    </source>
</evidence>
<name>A0A1I9KKB2_9CAUD</name>
<keyword evidence="2" id="KW-1185">Reference proteome</keyword>
<protein>
    <submittedName>
        <fullName evidence="1">Uncharacterized protein</fullName>
    </submittedName>
</protein>
<dbReference type="EMBL" id="KU052488">
    <property type="protein sequence ID" value="ALY06887.1"/>
    <property type="molecule type" value="Genomic_DNA"/>
</dbReference>
<organism evidence="1 2">
    <name type="scientific">Lactobacillus phage SA-C12</name>
    <dbReference type="NCBI Taxonomy" id="1755697"/>
    <lineage>
        <taxon>Viruses</taxon>
        <taxon>Duplodnaviria</taxon>
        <taxon>Heunggongvirae</taxon>
        <taxon>Uroviricota</taxon>
        <taxon>Caudoviricetes</taxon>
        <taxon>Tybeckvirinae</taxon>
        <taxon>Lenusvirus</taxon>
        <taxon>Lenusvirus SAC12</taxon>
    </lineage>
</organism>